<gene>
    <name evidence="1" type="ORF">O181_047119</name>
</gene>
<dbReference type="OrthoDB" id="2742885at2759"/>
<dbReference type="AlphaFoldDB" id="A0A9Q3DQE9"/>
<dbReference type="EMBL" id="AVOT02019684">
    <property type="protein sequence ID" value="MBW0507404.1"/>
    <property type="molecule type" value="Genomic_DNA"/>
</dbReference>
<accession>A0A9Q3DQE9</accession>
<evidence type="ECO:0000313" key="1">
    <source>
        <dbReference type="EMBL" id="MBW0507404.1"/>
    </source>
</evidence>
<organism evidence="1 2">
    <name type="scientific">Austropuccinia psidii MF-1</name>
    <dbReference type="NCBI Taxonomy" id="1389203"/>
    <lineage>
        <taxon>Eukaryota</taxon>
        <taxon>Fungi</taxon>
        <taxon>Dikarya</taxon>
        <taxon>Basidiomycota</taxon>
        <taxon>Pucciniomycotina</taxon>
        <taxon>Pucciniomycetes</taxon>
        <taxon>Pucciniales</taxon>
        <taxon>Sphaerophragmiaceae</taxon>
        <taxon>Austropuccinia</taxon>
    </lineage>
</organism>
<evidence type="ECO:0000313" key="2">
    <source>
        <dbReference type="Proteomes" id="UP000765509"/>
    </source>
</evidence>
<reference evidence="1" key="1">
    <citation type="submission" date="2021-03" db="EMBL/GenBank/DDBJ databases">
        <title>Draft genome sequence of rust myrtle Austropuccinia psidii MF-1, a brazilian biotype.</title>
        <authorList>
            <person name="Quecine M.C."/>
            <person name="Pachon D.M.R."/>
            <person name="Bonatelli M.L."/>
            <person name="Correr F.H."/>
            <person name="Franceschini L.M."/>
            <person name="Leite T.F."/>
            <person name="Margarido G.R.A."/>
            <person name="Almeida C.A."/>
            <person name="Ferrarezi J.A."/>
            <person name="Labate C.A."/>
        </authorList>
    </citation>
    <scope>NUCLEOTIDE SEQUENCE</scope>
    <source>
        <strain evidence="1">MF-1</strain>
    </source>
</reference>
<dbReference type="Proteomes" id="UP000765509">
    <property type="component" value="Unassembled WGS sequence"/>
</dbReference>
<comment type="caution">
    <text evidence="1">The sequence shown here is derived from an EMBL/GenBank/DDBJ whole genome shotgun (WGS) entry which is preliminary data.</text>
</comment>
<name>A0A9Q3DQE9_9BASI</name>
<protein>
    <submittedName>
        <fullName evidence="1">Uncharacterized protein</fullName>
    </submittedName>
</protein>
<proteinExistence type="predicted"/>
<sequence length="148" mass="17052">MGSYEGEWIGLNNSRLSKPQRAFNKARRSAYGGRMLEKHLNGFLVMMELGIQPLNIHFSKSWMHLYYKTAELQTPLKDLSQGRRHGNLGTWLSNTRSGVKLPRIHWGWDDGSETSYHWLNISIPNPLSNLLTICLVPLQRGTMRMLKT</sequence>
<keyword evidence="2" id="KW-1185">Reference proteome</keyword>